<proteinExistence type="predicted"/>
<reference evidence="2 3" key="1">
    <citation type="journal article" date="2019" name="Int. J. Syst. Evol. Microbiol.">
        <title>The Global Catalogue of Microorganisms (GCM) 10K type strain sequencing project: providing services to taxonomists for standard genome sequencing and annotation.</title>
        <authorList>
            <consortium name="The Broad Institute Genomics Platform"/>
            <consortium name="The Broad Institute Genome Sequencing Center for Infectious Disease"/>
            <person name="Wu L."/>
            <person name="Ma J."/>
        </authorList>
    </citation>
    <scope>NUCLEOTIDE SEQUENCE [LARGE SCALE GENOMIC DNA]</scope>
    <source>
        <strain evidence="2 3">JCM 4542</strain>
    </source>
</reference>
<dbReference type="RefSeq" id="WP_344434788.1">
    <property type="nucleotide sequence ID" value="NZ_BAAASL010000007.1"/>
</dbReference>
<comment type="caution">
    <text evidence="2">The sequence shown here is derived from an EMBL/GenBank/DDBJ whole genome shotgun (WGS) entry which is preliminary data.</text>
</comment>
<evidence type="ECO:0000256" key="1">
    <source>
        <dbReference type="SAM" id="MobiDB-lite"/>
    </source>
</evidence>
<accession>A0ABN3TPV0</accession>
<feature type="region of interest" description="Disordered" evidence="1">
    <location>
        <begin position="1"/>
        <end position="22"/>
    </location>
</feature>
<name>A0ABN3TPV0_9ACTN</name>
<organism evidence="2 3">
    <name type="scientific">Streptomyces luteosporeus</name>
    <dbReference type="NCBI Taxonomy" id="173856"/>
    <lineage>
        <taxon>Bacteria</taxon>
        <taxon>Bacillati</taxon>
        <taxon>Actinomycetota</taxon>
        <taxon>Actinomycetes</taxon>
        <taxon>Kitasatosporales</taxon>
        <taxon>Streptomycetaceae</taxon>
        <taxon>Streptomyces</taxon>
    </lineage>
</organism>
<protein>
    <submittedName>
        <fullName evidence="2">Uncharacterized protein</fullName>
    </submittedName>
</protein>
<evidence type="ECO:0000313" key="3">
    <source>
        <dbReference type="Proteomes" id="UP001500886"/>
    </source>
</evidence>
<gene>
    <name evidence="2" type="ORF">GCM10010315_22060</name>
</gene>
<dbReference type="Proteomes" id="UP001500886">
    <property type="component" value="Unassembled WGS sequence"/>
</dbReference>
<keyword evidence="3" id="KW-1185">Reference proteome</keyword>
<evidence type="ECO:0000313" key="2">
    <source>
        <dbReference type="EMBL" id="GAA2714562.1"/>
    </source>
</evidence>
<sequence>MQPAAKPSQATGQAPPPPPCHRCREIKARRYTAVRQGDRETAEAMVTAMGVHLRAAHS</sequence>
<dbReference type="EMBL" id="BAAASL010000007">
    <property type="protein sequence ID" value="GAA2714562.1"/>
    <property type="molecule type" value="Genomic_DNA"/>
</dbReference>